<dbReference type="Proteomes" id="UP000195963">
    <property type="component" value="Unassembled WGS sequence"/>
</dbReference>
<dbReference type="InterPro" id="IPR025309">
    <property type="entry name" value="KTSC_dom"/>
</dbReference>
<protein>
    <recommendedName>
        <fullName evidence="1">KTSC domain-containing protein</fullName>
    </recommendedName>
</protein>
<name>A0A1Y6MAM6_9GAMM</name>
<feature type="domain" description="KTSC" evidence="1">
    <location>
        <begin position="16"/>
        <end position="73"/>
    </location>
</feature>
<organism evidence="2 3">
    <name type="scientific">Photobacterium malacitanum</name>
    <dbReference type="NCBI Taxonomy" id="2204294"/>
    <lineage>
        <taxon>Bacteria</taxon>
        <taxon>Pseudomonadati</taxon>
        <taxon>Pseudomonadota</taxon>
        <taxon>Gammaproteobacteria</taxon>
        <taxon>Vibrionales</taxon>
        <taxon>Vibrionaceae</taxon>
        <taxon>Photobacterium</taxon>
    </lineage>
</organism>
<evidence type="ECO:0000313" key="2">
    <source>
        <dbReference type="EMBL" id="SMY33627.1"/>
    </source>
</evidence>
<dbReference type="AlphaFoldDB" id="A0A1Y6MAM6"/>
<dbReference type="EMBL" id="FYAK01000002">
    <property type="protein sequence ID" value="SMY33627.1"/>
    <property type="molecule type" value="Genomic_DNA"/>
</dbReference>
<gene>
    <name evidence="2" type="ORF">PMAL9190_01086</name>
</gene>
<evidence type="ECO:0000259" key="1">
    <source>
        <dbReference type="Pfam" id="PF13619"/>
    </source>
</evidence>
<proteinExistence type="predicted"/>
<dbReference type="Pfam" id="PF13619">
    <property type="entry name" value="KTSC"/>
    <property type="match status" value="1"/>
</dbReference>
<reference evidence="3" key="1">
    <citation type="submission" date="2017-06" db="EMBL/GenBank/DDBJ databases">
        <authorList>
            <person name="Rodrigo-Torres L."/>
            <person name="Arahal R.D."/>
            <person name="Lucena T."/>
        </authorList>
    </citation>
    <scope>NUCLEOTIDE SEQUENCE [LARGE SCALE GENOMIC DNA]</scope>
    <source>
        <strain evidence="3">CECT 9190</strain>
    </source>
</reference>
<sequence length="77" mass="9122">MIRRYTRMINWCVVGSGMIKKIGHDATKDYLYIDFGQRGEYEIYNHVSLYAFSHFRVAASIDEYYQQVIKTSYSIIP</sequence>
<keyword evidence="3" id="KW-1185">Reference proteome</keyword>
<evidence type="ECO:0000313" key="3">
    <source>
        <dbReference type="Proteomes" id="UP000195963"/>
    </source>
</evidence>
<accession>A0A1Y6MAM6</accession>